<keyword evidence="1" id="KW-0812">Transmembrane</keyword>
<accession>A0A7D5M3R6</accession>
<dbReference type="AlphaFoldDB" id="A0A7D5M3R6"/>
<dbReference type="GeneID" id="56066713"/>
<organism evidence="2 3">
    <name type="scientific">Nitrosopumilus ureiphilus</name>
    <dbReference type="NCBI Taxonomy" id="1470067"/>
    <lineage>
        <taxon>Archaea</taxon>
        <taxon>Nitrososphaerota</taxon>
        <taxon>Nitrososphaeria</taxon>
        <taxon>Nitrosopumilales</taxon>
        <taxon>Nitrosopumilaceae</taxon>
        <taxon>Nitrosopumilus</taxon>
    </lineage>
</organism>
<reference evidence="2 3" key="1">
    <citation type="submission" date="2018-02" db="EMBL/GenBank/DDBJ databases">
        <title>Complete genome of Nitrosopumilus ureaphilus PS0.</title>
        <authorList>
            <person name="Qin W."/>
            <person name="Zheng Y."/>
            <person name="Stahl D.A."/>
        </authorList>
    </citation>
    <scope>NUCLEOTIDE SEQUENCE [LARGE SCALE GENOMIC DNA]</scope>
    <source>
        <strain evidence="2 3">PS0</strain>
    </source>
</reference>
<feature type="transmembrane region" description="Helical" evidence="1">
    <location>
        <begin position="7"/>
        <end position="28"/>
    </location>
</feature>
<keyword evidence="1" id="KW-0472">Membrane</keyword>
<proteinExistence type="predicted"/>
<evidence type="ECO:0000313" key="2">
    <source>
        <dbReference type="EMBL" id="QLH05913.1"/>
    </source>
</evidence>
<dbReference type="EMBL" id="CP026995">
    <property type="protein sequence ID" value="QLH05913.1"/>
    <property type="molecule type" value="Genomic_DNA"/>
</dbReference>
<evidence type="ECO:0000313" key="3">
    <source>
        <dbReference type="Proteomes" id="UP000509478"/>
    </source>
</evidence>
<name>A0A7D5M3R6_9ARCH</name>
<dbReference type="Proteomes" id="UP000509478">
    <property type="component" value="Chromosome"/>
</dbReference>
<evidence type="ECO:0000256" key="1">
    <source>
        <dbReference type="SAM" id="Phobius"/>
    </source>
</evidence>
<feature type="transmembrane region" description="Helical" evidence="1">
    <location>
        <begin position="40"/>
        <end position="62"/>
    </location>
</feature>
<dbReference type="KEGG" id="nue:C5F50_01585"/>
<keyword evidence="1" id="KW-1133">Transmembrane helix</keyword>
<keyword evidence="3" id="KW-1185">Reference proteome</keyword>
<protein>
    <submittedName>
        <fullName evidence="2">Uncharacterized protein</fullName>
    </submittedName>
</protein>
<sequence length="76" mass="8471">MKSGLYGFLFAMWILILLGGGILVTILGPISISGFGQFDMFISSIIKAIIAIILVVIWVLILSKLKNWIFRKEIKS</sequence>
<dbReference type="RefSeq" id="WP_179371978.1">
    <property type="nucleotide sequence ID" value="NZ_CP026995.1"/>
</dbReference>
<gene>
    <name evidence="2" type="ORF">C5F50_01585</name>
</gene>